<dbReference type="FunFam" id="1.10.3810.10:FF:000001">
    <property type="entry name" value="Penicillin-binding protein 1A"/>
    <property type="match status" value="1"/>
</dbReference>
<comment type="subcellular location">
    <subcellularLocation>
        <location evidence="1">Cell membrane</location>
    </subcellularLocation>
</comment>
<reference evidence="21 22" key="1">
    <citation type="journal article" date="2016" name="Nat. Commun.">
        <title>Thousands of microbial genomes shed light on interconnected biogeochemical processes in an aquifer system.</title>
        <authorList>
            <person name="Anantharaman K."/>
            <person name="Brown C.T."/>
            <person name="Hug L.A."/>
            <person name="Sharon I."/>
            <person name="Castelle C.J."/>
            <person name="Probst A.J."/>
            <person name="Thomas B.C."/>
            <person name="Singh A."/>
            <person name="Wilkins M.J."/>
            <person name="Karaoz U."/>
            <person name="Brodie E.L."/>
            <person name="Williams K.H."/>
            <person name="Hubbard S.S."/>
            <person name="Banfield J.F."/>
        </authorList>
    </citation>
    <scope>NUCLEOTIDE SEQUENCE [LARGE SCALE GENOMIC DNA]</scope>
</reference>
<dbReference type="InterPro" id="IPR012338">
    <property type="entry name" value="Beta-lactam/transpept-like"/>
</dbReference>
<evidence type="ECO:0000256" key="7">
    <source>
        <dbReference type="ARBA" id="ARBA00022676"/>
    </source>
</evidence>
<evidence type="ECO:0000256" key="12">
    <source>
        <dbReference type="ARBA" id="ARBA00023136"/>
    </source>
</evidence>
<dbReference type="GO" id="GO:0030288">
    <property type="term" value="C:outer membrane-bounded periplasmic space"/>
    <property type="evidence" value="ECO:0007669"/>
    <property type="project" value="TreeGrafter"/>
</dbReference>
<dbReference type="GO" id="GO:0005886">
    <property type="term" value="C:plasma membrane"/>
    <property type="evidence" value="ECO:0007669"/>
    <property type="project" value="UniProtKB-SubCell"/>
</dbReference>
<evidence type="ECO:0000256" key="16">
    <source>
        <dbReference type="ARBA" id="ARBA00049902"/>
    </source>
</evidence>
<keyword evidence="12 18" id="KW-0472">Membrane</keyword>
<evidence type="ECO:0000256" key="17">
    <source>
        <dbReference type="SAM" id="MobiDB-lite"/>
    </source>
</evidence>
<feature type="transmembrane region" description="Helical" evidence="18">
    <location>
        <begin position="102"/>
        <end position="131"/>
    </location>
</feature>
<proteinExistence type="inferred from homology"/>
<evidence type="ECO:0000313" key="21">
    <source>
        <dbReference type="EMBL" id="OGG01827.1"/>
    </source>
</evidence>
<evidence type="ECO:0000256" key="3">
    <source>
        <dbReference type="ARBA" id="ARBA00007739"/>
    </source>
</evidence>
<dbReference type="AlphaFoldDB" id="A0A1F5YPB4"/>
<dbReference type="SUPFAM" id="SSF53955">
    <property type="entry name" value="Lysozyme-like"/>
    <property type="match status" value="1"/>
</dbReference>
<organism evidence="21 22">
    <name type="scientific">Candidatus Gottesmanbacteria bacterium RBG_16_52_11</name>
    <dbReference type="NCBI Taxonomy" id="1798374"/>
    <lineage>
        <taxon>Bacteria</taxon>
        <taxon>Candidatus Gottesmaniibacteriota</taxon>
    </lineage>
</organism>
<dbReference type="Gene3D" id="2.60.40.10">
    <property type="entry name" value="Immunoglobulins"/>
    <property type="match status" value="1"/>
</dbReference>
<dbReference type="InterPro" id="IPR001264">
    <property type="entry name" value="Glyco_trans_51"/>
</dbReference>
<keyword evidence="10" id="KW-0133">Cell shape</keyword>
<feature type="region of interest" description="Disordered" evidence="17">
    <location>
        <begin position="902"/>
        <end position="948"/>
    </location>
</feature>
<gene>
    <name evidence="21" type="ORF">A2Z33_01075</name>
</gene>
<comment type="catalytic activity">
    <reaction evidence="16">
        <text>[GlcNAc-(1-&gt;4)-Mur2Ac(oyl-L-Ala-gamma-D-Glu-L-Lys-D-Ala-D-Ala)](n)-di-trans,octa-cis-undecaprenyl diphosphate + beta-D-GlcNAc-(1-&gt;4)-Mur2Ac(oyl-L-Ala-gamma-D-Glu-L-Lys-D-Ala-D-Ala)-di-trans,octa-cis-undecaprenyl diphosphate = [GlcNAc-(1-&gt;4)-Mur2Ac(oyl-L-Ala-gamma-D-Glu-L-Lys-D-Ala-D-Ala)](n+1)-di-trans,octa-cis-undecaprenyl diphosphate + di-trans,octa-cis-undecaprenyl diphosphate + H(+)</text>
        <dbReference type="Rhea" id="RHEA:23708"/>
        <dbReference type="Rhea" id="RHEA-COMP:9602"/>
        <dbReference type="Rhea" id="RHEA-COMP:9603"/>
        <dbReference type="ChEBI" id="CHEBI:15378"/>
        <dbReference type="ChEBI" id="CHEBI:58405"/>
        <dbReference type="ChEBI" id="CHEBI:60033"/>
        <dbReference type="ChEBI" id="CHEBI:78435"/>
        <dbReference type="EC" id="2.4.99.28"/>
    </reaction>
</comment>
<dbReference type="Proteomes" id="UP000178448">
    <property type="component" value="Unassembled WGS sequence"/>
</dbReference>
<keyword evidence="5" id="KW-0121">Carboxypeptidase</keyword>
<evidence type="ECO:0000256" key="6">
    <source>
        <dbReference type="ARBA" id="ARBA00022670"/>
    </source>
</evidence>
<keyword evidence="7" id="KW-0328">Glycosyltransferase</keyword>
<dbReference type="GO" id="GO:0009002">
    <property type="term" value="F:serine-type D-Ala-D-Ala carboxypeptidase activity"/>
    <property type="evidence" value="ECO:0007669"/>
    <property type="project" value="UniProtKB-EC"/>
</dbReference>
<evidence type="ECO:0000256" key="15">
    <source>
        <dbReference type="ARBA" id="ARBA00034000"/>
    </source>
</evidence>
<keyword evidence="14" id="KW-0961">Cell wall biogenesis/degradation</keyword>
<sequence length="948" mass="104384">MTEDFSLLAVWLQFFCIWRFDTVPCFYRKTVIKPGMDTRVQPDDGSAPEAVPVGTDPGNVIDDSNSGISGISPGRSMKRSGEFGFFLDRQKRKYFGTRRRSVMTLSGLATIAFFGIIGSILFVFLLFAWYAKDLPRPDKVKRVEGLSTVLLDRNGKDIFDIYQDVNRKAVKWEDVPEYCREATVAIEDKEFYRHPGLSTTGIVRAAVNIFVFRNFQGGSTLTQQLVKNVLLTQERTLPRKIKEAILAVQIERKYTKDEILHMYLNETPYGGTAVGAEAAAEKYFGKALKEMGLTECAFISGLAQAPSRYSPFTGEPKAYVWRTEQVLRRMREDGYITKDQEELAAGQLPDMKFSNDEVGLKAPHFVAFVNDLLVKKFGSDVVEQGLRVTTTLDMELQDKVQKIVAEEVDKAAKLKVSNGAAVVIDPKTGEILVMVGSRDYQASDSGGYKYNVVTQGLRQPGSAIKPFTYATALRKGYTADMVLTDVETKYPSGEAGKPDYSPKNYDGKYRGPIQMRYALGNSINTIAVKTTAIVGIREGLRTAYDAGLSTLESTDANLKRFGLSITLGGGEVTLLDLTSGFGVFAAGGQRQEPVALLKVENAAGKTIYEYKPGSGKQVISADIAYIITHILSDNDARKLIFGERSLLTIPGRSVAVKTGTTDDKRDNWTIGYTRSFAVGAWVGNNDNSPMHPSLASGITGAAPIWNRIMRAVTEGKKDEPFERPGSVIEADVDGFAGGLPVDGQPTRKELFVKGTEPAALSPIYKKIKVSKRDSNRLANAVQILKGEYDEKLFVVIREDDPVSSDGKNRWQEPIDNWVNGQADAKFHPPTQEDNESDKLTVRIVTPKDKETVGNNFTLRAEIGSMEEIRKIEIFLDGKLEKESKDKELTVDLYAADGSHSVRIRAEDTKGNTADAEAKIGVNEPYATPTPESSPTLTPTPSTGVIESP</sequence>
<evidence type="ECO:0000256" key="2">
    <source>
        <dbReference type="ARBA" id="ARBA00007090"/>
    </source>
</evidence>
<evidence type="ECO:0000256" key="11">
    <source>
        <dbReference type="ARBA" id="ARBA00022984"/>
    </source>
</evidence>
<dbReference type="SUPFAM" id="SSF56601">
    <property type="entry name" value="beta-lactamase/transpeptidase-like"/>
    <property type="match status" value="1"/>
</dbReference>
<dbReference type="Pfam" id="PF00905">
    <property type="entry name" value="Transpeptidase"/>
    <property type="match status" value="1"/>
</dbReference>
<keyword evidence="18" id="KW-0812">Transmembrane</keyword>
<keyword evidence="11" id="KW-0573">Peptidoglycan synthesis</keyword>
<dbReference type="GO" id="GO:0009252">
    <property type="term" value="P:peptidoglycan biosynthetic process"/>
    <property type="evidence" value="ECO:0007669"/>
    <property type="project" value="UniProtKB-KW"/>
</dbReference>
<dbReference type="Gene3D" id="1.10.3810.10">
    <property type="entry name" value="Biosynthetic peptidoglycan transglycosylase-like"/>
    <property type="match status" value="1"/>
</dbReference>
<dbReference type="PANTHER" id="PTHR32282">
    <property type="entry name" value="BINDING PROTEIN TRANSPEPTIDASE, PUTATIVE-RELATED"/>
    <property type="match status" value="1"/>
</dbReference>
<protein>
    <submittedName>
        <fullName evidence="21">Uncharacterized protein</fullName>
    </submittedName>
</protein>
<dbReference type="Gene3D" id="3.40.710.10">
    <property type="entry name" value="DD-peptidase/beta-lactamase superfamily"/>
    <property type="match status" value="1"/>
</dbReference>
<keyword evidence="8" id="KW-0808">Transferase</keyword>
<dbReference type="GO" id="GO:0008658">
    <property type="term" value="F:penicillin binding"/>
    <property type="evidence" value="ECO:0007669"/>
    <property type="project" value="InterPro"/>
</dbReference>
<evidence type="ECO:0000259" key="20">
    <source>
        <dbReference type="Pfam" id="PF00912"/>
    </source>
</evidence>
<evidence type="ECO:0000256" key="4">
    <source>
        <dbReference type="ARBA" id="ARBA00022475"/>
    </source>
</evidence>
<evidence type="ECO:0000259" key="19">
    <source>
        <dbReference type="Pfam" id="PF00905"/>
    </source>
</evidence>
<evidence type="ECO:0000256" key="10">
    <source>
        <dbReference type="ARBA" id="ARBA00022960"/>
    </source>
</evidence>
<dbReference type="GO" id="GO:0071555">
    <property type="term" value="P:cell wall organization"/>
    <property type="evidence" value="ECO:0007669"/>
    <property type="project" value="UniProtKB-KW"/>
</dbReference>
<comment type="similarity">
    <text evidence="3">In the N-terminal section; belongs to the glycosyltransferase 51 family.</text>
</comment>
<evidence type="ECO:0000256" key="8">
    <source>
        <dbReference type="ARBA" id="ARBA00022679"/>
    </source>
</evidence>
<evidence type="ECO:0000256" key="1">
    <source>
        <dbReference type="ARBA" id="ARBA00004236"/>
    </source>
</evidence>
<feature type="compositionally biased region" description="Low complexity" evidence="17">
    <location>
        <begin position="928"/>
        <end position="942"/>
    </location>
</feature>
<keyword evidence="9" id="KW-0378">Hydrolase</keyword>
<dbReference type="PANTHER" id="PTHR32282:SF11">
    <property type="entry name" value="PENICILLIN-BINDING PROTEIN 1B"/>
    <property type="match status" value="1"/>
</dbReference>
<keyword evidence="4" id="KW-1003">Cell membrane</keyword>
<evidence type="ECO:0000256" key="13">
    <source>
        <dbReference type="ARBA" id="ARBA00023268"/>
    </source>
</evidence>
<accession>A0A1F5YPB4</accession>
<keyword evidence="18" id="KW-1133">Transmembrane helix</keyword>
<dbReference type="EMBL" id="MFJD01000009">
    <property type="protein sequence ID" value="OGG01827.1"/>
    <property type="molecule type" value="Genomic_DNA"/>
</dbReference>
<evidence type="ECO:0000256" key="18">
    <source>
        <dbReference type="SAM" id="Phobius"/>
    </source>
</evidence>
<dbReference type="GO" id="GO:0008955">
    <property type="term" value="F:peptidoglycan glycosyltransferase activity"/>
    <property type="evidence" value="ECO:0007669"/>
    <property type="project" value="UniProtKB-EC"/>
</dbReference>
<comment type="catalytic activity">
    <reaction evidence="15">
        <text>Preferential cleavage: (Ac)2-L-Lys-D-Ala-|-D-Ala. Also transpeptidation of peptidyl-alanyl moieties that are N-acyl substituents of D-alanine.</text>
        <dbReference type="EC" id="3.4.16.4"/>
    </reaction>
</comment>
<evidence type="ECO:0000256" key="14">
    <source>
        <dbReference type="ARBA" id="ARBA00023316"/>
    </source>
</evidence>
<comment type="caution">
    <text evidence="21">The sequence shown here is derived from an EMBL/GenBank/DDBJ whole genome shotgun (WGS) entry which is preliminary data.</text>
</comment>
<comment type="similarity">
    <text evidence="2">In the C-terminal section; belongs to the transpeptidase family.</text>
</comment>
<dbReference type="Pfam" id="PF00912">
    <property type="entry name" value="Transgly"/>
    <property type="match status" value="1"/>
</dbReference>
<dbReference type="InterPro" id="IPR023346">
    <property type="entry name" value="Lysozyme-like_dom_sf"/>
</dbReference>
<keyword evidence="13" id="KW-0511">Multifunctional enzyme</keyword>
<dbReference type="InterPro" id="IPR036950">
    <property type="entry name" value="PBP_transglycosylase"/>
</dbReference>
<dbReference type="GO" id="GO:0008360">
    <property type="term" value="P:regulation of cell shape"/>
    <property type="evidence" value="ECO:0007669"/>
    <property type="project" value="UniProtKB-KW"/>
</dbReference>
<dbReference type="InterPro" id="IPR050396">
    <property type="entry name" value="Glycosyltr_51/Transpeptidase"/>
</dbReference>
<feature type="domain" description="Penicillin-binding protein transpeptidase" evidence="19">
    <location>
        <begin position="419"/>
        <end position="709"/>
    </location>
</feature>
<dbReference type="GO" id="GO:0006508">
    <property type="term" value="P:proteolysis"/>
    <property type="evidence" value="ECO:0007669"/>
    <property type="project" value="UniProtKB-KW"/>
</dbReference>
<dbReference type="InterPro" id="IPR001460">
    <property type="entry name" value="PCN-bd_Tpept"/>
</dbReference>
<name>A0A1F5YPB4_9BACT</name>
<evidence type="ECO:0000256" key="9">
    <source>
        <dbReference type="ARBA" id="ARBA00022801"/>
    </source>
</evidence>
<dbReference type="STRING" id="1798374.A2Z33_01075"/>
<feature type="domain" description="Glycosyl transferase family 51" evidence="20">
    <location>
        <begin position="158"/>
        <end position="330"/>
    </location>
</feature>
<keyword evidence="6" id="KW-0645">Protease</keyword>
<evidence type="ECO:0000256" key="5">
    <source>
        <dbReference type="ARBA" id="ARBA00022645"/>
    </source>
</evidence>
<evidence type="ECO:0000313" key="22">
    <source>
        <dbReference type="Proteomes" id="UP000178448"/>
    </source>
</evidence>
<feature type="transmembrane region" description="Helical" evidence="18">
    <location>
        <begin position="6"/>
        <end position="27"/>
    </location>
</feature>
<dbReference type="InterPro" id="IPR013783">
    <property type="entry name" value="Ig-like_fold"/>
</dbReference>